<keyword evidence="4" id="KW-1185">Reference proteome</keyword>
<evidence type="ECO:0000313" key="3">
    <source>
        <dbReference type="EMBL" id="CAI9274306.1"/>
    </source>
</evidence>
<organism evidence="3 4">
    <name type="scientific">Lactuca saligna</name>
    <name type="common">Willowleaf lettuce</name>
    <dbReference type="NCBI Taxonomy" id="75948"/>
    <lineage>
        <taxon>Eukaryota</taxon>
        <taxon>Viridiplantae</taxon>
        <taxon>Streptophyta</taxon>
        <taxon>Embryophyta</taxon>
        <taxon>Tracheophyta</taxon>
        <taxon>Spermatophyta</taxon>
        <taxon>Magnoliopsida</taxon>
        <taxon>eudicotyledons</taxon>
        <taxon>Gunneridae</taxon>
        <taxon>Pentapetalae</taxon>
        <taxon>asterids</taxon>
        <taxon>campanulids</taxon>
        <taxon>Asterales</taxon>
        <taxon>Asteraceae</taxon>
        <taxon>Cichorioideae</taxon>
        <taxon>Cichorieae</taxon>
        <taxon>Lactucinae</taxon>
        <taxon>Lactuca</taxon>
    </lineage>
</organism>
<dbReference type="Pfam" id="PF10551">
    <property type="entry name" value="MULE"/>
    <property type="match status" value="1"/>
</dbReference>
<dbReference type="AlphaFoldDB" id="A0AA35YI11"/>
<feature type="compositionally biased region" description="Acidic residues" evidence="1">
    <location>
        <begin position="1"/>
        <end position="17"/>
    </location>
</feature>
<feature type="region of interest" description="Disordered" evidence="1">
    <location>
        <begin position="1"/>
        <end position="21"/>
    </location>
</feature>
<proteinExistence type="predicted"/>
<evidence type="ECO:0000313" key="4">
    <source>
        <dbReference type="Proteomes" id="UP001177003"/>
    </source>
</evidence>
<dbReference type="Proteomes" id="UP001177003">
    <property type="component" value="Chromosome 3"/>
</dbReference>
<accession>A0AA35YI11</accession>
<name>A0AA35YI11_LACSI</name>
<sequence length="146" mass="16787">MSIEGEEGDPKDDEDENVPNVKGKPMFNEFMYWKKQLPILDNWKWFLENSHEDLHLEGGFGKTLMLDQHKGISEAEKDLFPEIEHRQCVRHVKKRMVEGECDMGNALKKWKGQASAFKKWKGQVQRGNGVKKGKGEGERGSCNTPI</sequence>
<evidence type="ECO:0000259" key="2">
    <source>
        <dbReference type="Pfam" id="PF10551"/>
    </source>
</evidence>
<evidence type="ECO:0000256" key="1">
    <source>
        <dbReference type="SAM" id="MobiDB-lite"/>
    </source>
</evidence>
<feature type="region of interest" description="Disordered" evidence="1">
    <location>
        <begin position="122"/>
        <end position="146"/>
    </location>
</feature>
<dbReference type="InterPro" id="IPR018289">
    <property type="entry name" value="MULE_transposase_dom"/>
</dbReference>
<dbReference type="PANTHER" id="PTHR31973:SF187">
    <property type="entry name" value="MUTATOR TRANSPOSASE MUDRA PROTEIN"/>
    <property type="match status" value="1"/>
</dbReference>
<reference evidence="3" key="1">
    <citation type="submission" date="2023-04" db="EMBL/GenBank/DDBJ databases">
        <authorList>
            <person name="Vijverberg K."/>
            <person name="Xiong W."/>
            <person name="Schranz E."/>
        </authorList>
    </citation>
    <scope>NUCLEOTIDE SEQUENCE</scope>
</reference>
<dbReference type="PANTHER" id="PTHR31973">
    <property type="entry name" value="POLYPROTEIN, PUTATIVE-RELATED"/>
    <property type="match status" value="1"/>
</dbReference>
<dbReference type="EMBL" id="OX465079">
    <property type="protein sequence ID" value="CAI9274306.1"/>
    <property type="molecule type" value="Genomic_DNA"/>
</dbReference>
<gene>
    <name evidence="3" type="ORF">LSALG_LOCUS14391</name>
</gene>
<feature type="domain" description="MULE transposase" evidence="2">
    <location>
        <begin position="42"/>
        <end position="94"/>
    </location>
</feature>
<protein>
    <recommendedName>
        <fullName evidence="2">MULE transposase domain-containing protein</fullName>
    </recommendedName>
</protein>